<evidence type="ECO:0000313" key="3">
    <source>
        <dbReference type="EMBL" id="RWU85719.1"/>
    </source>
</evidence>
<sequence length="118" mass="12525">MRLTPTRPWPLLAALVSVVVLQLVVLYLPTAPGPPSPIPHGDKAAHAVVFGLPVLVTGLGRRSWWPWVALACAVHAPVSEVIQHRLLADRSGDPWDVAADLVGVAAAAIGVLFVVRRP</sequence>
<feature type="transmembrane region" description="Helical" evidence="1">
    <location>
        <begin position="97"/>
        <end position="115"/>
    </location>
</feature>
<dbReference type="PANTHER" id="PTHR28008:SF1">
    <property type="entry name" value="DOMAIN PROTEIN, PUTATIVE (AFU_ORTHOLOGUE AFUA_3G10980)-RELATED"/>
    <property type="match status" value="1"/>
</dbReference>
<dbReference type="PATRIC" id="fig|1210046.3.peg.446"/>
<comment type="caution">
    <text evidence="2">The sequence shown here is derived from an EMBL/GenBank/DDBJ whole genome shotgun (WGS) entry which is preliminary data.</text>
</comment>
<dbReference type="Proteomes" id="UP000004474">
    <property type="component" value="Unassembled WGS sequence"/>
</dbReference>
<gene>
    <name evidence="2" type="ORF">B277_02296</name>
    <name evidence="3" type="ORF">CWN80_01765</name>
</gene>
<dbReference type="Proteomes" id="UP000288711">
    <property type="component" value="Unassembled WGS sequence"/>
</dbReference>
<proteinExistence type="predicted"/>
<keyword evidence="1" id="KW-0812">Transmembrane</keyword>
<protein>
    <submittedName>
        <fullName evidence="2">VanZ family protein</fullName>
    </submittedName>
</protein>
<organism evidence="2 4">
    <name type="scientific">Janibacter hoylei PVAS-1</name>
    <dbReference type="NCBI Taxonomy" id="1210046"/>
    <lineage>
        <taxon>Bacteria</taxon>
        <taxon>Bacillati</taxon>
        <taxon>Actinomycetota</taxon>
        <taxon>Actinomycetes</taxon>
        <taxon>Micrococcales</taxon>
        <taxon>Intrasporangiaceae</taxon>
        <taxon>Janibacter</taxon>
    </lineage>
</organism>
<reference evidence="3 5" key="1">
    <citation type="journal article" date="2009" name="Int. J. Syst. Evol. Microbiol.">
        <title>Janibacter hoylei sp. nov., Bacillus isronensis sp. nov. and Bacillus aryabhattai sp. nov., isolated from cryotubes used for collecting air from the upper atmosphere.</title>
        <authorList>
            <person name="Shivaji S."/>
            <person name="Chaturvedi P."/>
            <person name="Begum Z."/>
            <person name="Pindi P.K."/>
            <person name="Manorama R."/>
            <person name="Padmanaban D.A."/>
            <person name="Shouche Y.S."/>
            <person name="Pawar S."/>
            <person name="Vaishampayan P."/>
            <person name="Dutt C.B."/>
            <person name="Datta G.N."/>
            <person name="Manchanda R.K."/>
            <person name="Rao U.R."/>
            <person name="Bhargava P.M."/>
            <person name="Narlikar J.V."/>
        </authorList>
    </citation>
    <scope>NUCLEOTIDE SEQUENCE [LARGE SCALE GENOMIC DNA]</scope>
    <source>
        <strain evidence="3 5">PVAS-1</strain>
    </source>
</reference>
<feature type="transmembrane region" description="Helical" evidence="1">
    <location>
        <begin position="9"/>
        <end position="28"/>
    </location>
</feature>
<accession>K1E160</accession>
<evidence type="ECO:0000313" key="5">
    <source>
        <dbReference type="Proteomes" id="UP000288711"/>
    </source>
</evidence>
<dbReference type="EMBL" id="PIPF01000001">
    <property type="protein sequence ID" value="RWU85719.1"/>
    <property type="molecule type" value="Genomic_DNA"/>
</dbReference>
<evidence type="ECO:0000256" key="1">
    <source>
        <dbReference type="SAM" id="Phobius"/>
    </source>
</evidence>
<dbReference type="PANTHER" id="PTHR28008">
    <property type="entry name" value="DOMAIN PROTEIN, PUTATIVE (AFU_ORTHOLOGUE AFUA_3G10980)-RELATED"/>
    <property type="match status" value="1"/>
</dbReference>
<keyword evidence="5" id="KW-1185">Reference proteome</keyword>
<dbReference type="RefSeq" id="WP_007924625.1">
    <property type="nucleotide sequence ID" value="NZ_ALWX01000007.1"/>
</dbReference>
<evidence type="ECO:0000313" key="4">
    <source>
        <dbReference type="Proteomes" id="UP000004474"/>
    </source>
</evidence>
<name>K1E160_9MICO</name>
<dbReference type="STRING" id="1210046.B277_02296"/>
<dbReference type="eggNOG" id="ENOG5033HAV">
    <property type="taxonomic scope" value="Bacteria"/>
</dbReference>
<dbReference type="AlphaFoldDB" id="K1E160"/>
<reference evidence="3" key="3">
    <citation type="submission" date="2017-11" db="EMBL/GenBank/DDBJ databases">
        <authorList>
            <person name="Seuylemezian A."/>
            <person name="Cooper K."/>
            <person name="Vaishampayan P."/>
        </authorList>
    </citation>
    <scope>NUCLEOTIDE SEQUENCE</scope>
    <source>
        <strain evidence="3">PVAS-1</strain>
    </source>
</reference>
<evidence type="ECO:0000313" key="2">
    <source>
        <dbReference type="EMBL" id="EKA62434.1"/>
    </source>
</evidence>
<keyword evidence="1" id="KW-1133">Transmembrane helix</keyword>
<dbReference type="EMBL" id="ALWX01000007">
    <property type="protein sequence ID" value="EKA62434.1"/>
    <property type="molecule type" value="Genomic_DNA"/>
</dbReference>
<reference evidence="2 4" key="2">
    <citation type="journal article" date="2012" name="J. Bacteriol.">
        <title>Genome Sequence of Janibacter hoylei MTCC8307, Isolated from the Stratospheric Air.</title>
        <authorList>
            <person name="Pawar S.P."/>
            <person name="Dhotre D.P."/>
            <person name="Shetty S.A."/>
            <person name="Chowdhury S.P."/>
            <person name="Chaudhari B.L."/>
            <person name="Shouche Y.S."/>
        </authorList>
    </citation>
    <scope>NUCLEOTIDE SEQUENCE [LARGE SCALE GENOMIC DNA]</scope>
    <source>
        <strain evidence="2 4">PVAS-1</strain>
    </source>
</reference>
<keyword evidence="1" id="KW-0472">Membrane</keyword>
<dbReference type="OrthoDB" id="3831062at2"/>